<comment type="caution">
    <text evidence="1">The sequence shown here is derived from an EMBL/GenBank/DDBJ whole genome shotgun (WGS) entry which is preliminary data.</text>
</comment>
<sequence length="36" mass="4022">MAQVGIALLIEDDDLQLLKANKTELIDAYSKTEDDE</sequence>
<evidence type="ECO:0000313" key="1">
    <source>
        <dbReference type="EMBL" id="KAA6353352.1"/>
    </source>
</evidence>
<feature type="non-terminal residue" evidence="1">
    <location>
        <position position="36"/>
    </location>
</feature>
<reference evidence="1 2" key="1">
    <citation type="submission" date="2019-03" db="EMBL/GenBank/DDBJ databases">
        <title>Single cell metagenomics reveals metabolic interactions within the superorganism composed of flagellate Streblomastix strix and complex community of Bacteroidetes bacteria on its surface.</title>
        <authorList>
            <person name="Treitli S.C."/>
            <person name="Kolisko M."/>
            <person name="Husnik F."/>
            <person name="Keeling P."/>
            <person name="Hampl V."/>
        </authorList>
    </citation>
    <scope>NUCLEOTIDE SEQUENCE [LARGE SCALE GENOMIC DNA]</scope>
    <source>
        <strain evidence="1">ST1C</strain>
    </source>
</reference>
<dbReference type="EMBL" id="SNRW01038289">
    <property type="protein sequence ID" value="KAA6353352.1"/>
    <property type="molecule type" value="Genomic_DNA"/>
</dbReference>
<proteinExistence type="predicted"/>
<protein>
    <submittedName>
        <fullName evidence="1">Uncharacterized protein</fullName>
    </submittedName>
</protein>
<gene>
    <name evidence="1" type="ORF">EZS28_051121</name>
</gene>
<dbReference type="Proteomes" id="UP000324800">
    <property type="component" value="Unassembled WGS sequence"/>
</dbReference>
<organism evidence="1 2">
    <name type="scientific">Streblomastix strix</name>
    <dbReference type="NCBI Taxonomy" id="222440"/>
    <lineage>
        <taxon>Eukaryota</taxon>
        <taxon>Metamonada</taxon>
        <taxon>Preaxostyla</taxon>
        <taxon>Oxymonadida</taxon>
        <taxon>Streblomastigidae</taxon>
        <taxon>Streblomastix</taxon>
    </lineage>
</organism>
<name>A0A5J4T5Q8_9EUKA</name>
<evidence type="ECO:0000313" key="2">
    <source>
        <dbReference type="Proteomes" id="UP000324800"/>
    </source>
</evidence>
<accession>A0A5J4T5Q8</accession>
<dbReference type="AlphaFoldDB" id="A0A5J4T5Q8"/>